<proteinExistence type="predicted"/>
<evidence type="ECO:0000256" key="1">
    <source>
        <dbReference type="SAM" id="SignalP"/>
    </source>
</evidence>
<dbReference type="AlphaFoldDB" id="A0A9E7ZH63"/>
<protein>
    <submittedName>
        <fullName evidence="2">Uncharacterized protein</fullName>
    </submittedName>
</protein>
<evidence type="ECO:0000313" key="2">
    <source>
        <dbReference type="EMBL" id="UZF84903.1"/>
    </source>
</evidence>
<organism evidence="2">
    <name type="scientific">Bosea sp. NBC_00436</name>
    <dbReference type="NCBI Taxonomy" id="2969620"/>
    <lineage>
        <taxon>Bacteria</taxon>
        <taxon>Pseudomonadati</taxon>
        <taxon>Pseudomonadota</taxon>
        <taxon>Alphaproteobacteria</taxon>
        <taxon>Hyphomicrobiales</taxon>
        <taxon>Boseaceae</taxon>
        <taxon>Bosea</taxon>
    </lineage>
</organism>
<gene>
    <name evidence="2" type="ORF">NWE54_13765</name>
</gene>
<reference evidence="2" key="1">
    <citation type="submission" date="2022-08" db="EMBL/GenBank/DDBJ databases">
        <title>Complete Genome Sequences of 2 Bosea sp. soil isolates.</title>
        <authorList>
            <person name="Alvarez Arevalo M."/>
            <person name="Sterndorff E.B."/>
            <person name="Faurdal D."/>
            <person name="Joergensen T.S."/>
            <person name="Weber T."/>
        </authorList>
    </citation>
    <scope>NUCLEOTIDE SEQUENCE</scope>
    <source>
        <strain evidence="2">NBC_00436</strain>
    </source>
</reference>
<feature type="signal peptide" evidence="1">
    <location>
        <begin position="1"/>
        <end position="23"/>
    </location>
</feature>
<name>A0A9E7ZH63_9HYPH</name>
<feature type="chain" id="PRO_5038694850" evidence="1">
    <location>
        <begin position="24"/>
        <end position="105"/>
    </location>
</feature>
<dbReference type="EMBL" id="CP102774">
    <property type="protein sequence ID" value="UZF84903.1"/>
    <property type="molecule type" value="Genomic_DNA"/>
</dbReference>
<accession>A0A9E7ZH63</accession>
<keyword evidence="1" id="KW-0732">Signal</keyword>
<sequence>MSFGKFLMIAGLAGATLATPAFAQHPSPQELPCADRDHVAGQLRETFGEHMIGNGLAESGVLFELYVGQAGTWTLLATTPTGKSCLVGAGEAWEPRPEPDIFAAR</sequence>